<keyword evidence="2" id="KW-0732">Signal</keyword>
<sequence length="458" mass="48238">MKFLSLLVAVLPLASAAAVSPPKRAITPANDPFYVPPVGFESSKPGTVLRDRRIIASFFGLIPQPIDARQLLYRTTAIDGSAIATVTTIFRPAFAKNDRFISYNTAYDSAATICNPSYGYRLGSLQTDLISSAEYLLIQGYLLSGYTVISADYEGPEAAFAAGRMSGMGVLDSMRAVINYGSNIGHINKNPMIVNAGYSGGAIAGGWAASLHPTYAPELNVKGWILGGTPANLSAVIDYVDGGLVAGFLPGAISGLSKPSAYGKQLQPLIDRVATPHGKQIIASGGTQCVIYNLATFAGKSILDTSIQSFGKDLLNQPEIISILINTTMGFKKEETPTAPVMLYHAPDDEVIPYAPSVALGKTWCDNGADVRFTTYGAGGHITTEAVAIVDALKFANDAFNGRVPGGCSSNSVLTNKLDPLALGLDLEPVLARLALLLIKLGDKDGNWLKSISSGQVL</sequence>
<dbReference type="GeneID" id="30026267"/>
<dbReference type="Pfam" id="PF03583">
    <property type="entry name" value="LIP"/>
    <property type="match status" value="1"/>
</dbReference>
<reference evidence="3 4" key="1">
    <citation type="journal article" date="2016" name="Genome Biol. Evol.">
        <title>Divergent and convergent evolution of fungal pathogenicity.</title>
        <authorList>
            <person name="Shang Y."/>
            <person name="Xiao G."/>
            <person name="Zheng P."/>
            <person name="Cen K."/>
            <person name="Zhan S."/>
            <person name="Wang C."/>
        </authorList>
    </citation>
    <scope>NUCLEOTIDE SEQUENCE [LARGE SCALE GENOMIC DNA]</scope>
    <source>
        <strain evidence="3 4">ARSEF 2679</strain>
    </source>
</reference>
<dbReference type="OrthoDB" id="2373480at2759"/>
<comment type="caution">
    <text evidence="3">The sequence shown here is derived from an EMBL/GenBank/DDBJ whole genome shotgun (WGS) entry which is preliminary data.</text>
</comment>
<evidence type="ECO:0000256" key="1">
    <source>
        <dbReference type="ARBA" id="ARBA00022801"/>
    </source>
</evidence>
<dbReference type="GO" id="GO:0004806">
    <property type="term" value="F:triacylglycerol lipase activity"/>
    <property type="evidence" value="ECO:0007669"/>
    <property type="project" value="UniProtKB-UniRule"/>
</dbReference>
<gene>
    <name evidence="3" type="ORF">ISF_09975</name>
</gene>
<protein>
    <submittedName>
        <fullName evidence="3">Lipase, secreted</fullName>
    </submittedName>
</protein>
<evidence type="ECO:0000313" key="3">
    <source>
        <dbReference type="EMBL" id="OAA35900.1"/>
    </source>
</evidence>
<proteinExistence type="inferred from homology"/>
<evidence type="ECO:0000256" key="2">
    <source>
        <dbReference type="PIRNR" id="PIRNR029171"/>
    </source>
</evidence>
<comment type="similarity">
    <text evidence="2">Belongs to the AB hydrolase superfamily. Lipase family.</text>
</comment>
<dbReference type="PANTHER" id="PTHR34853:SF5">
    <property type="entry name" value="LIP-DOMAIN-CONTAINING PROTEIN-RELATED"/>
    <property type="match status" value="1"/>
</dbReference>
<keyword evidence="1" id="KW-0378">Hydrolase</keyword>
<keyword evidence="4" id="KW-1185">Reference proteome</keyword>
<feature type="chain" id="PRO_5013436372" evidence="2">
    <location>
        <begin position="17"/>
        <end position="458"/>
    </location>
</feature>
<dbReference type="PIRSF" id="PIRSF029171">
    <property type="entry name" value="Esterase_LipA"/>
    <property type="match status" value="1"/>
</dbReference>
<dbReference type="Gene3D" id="3.40.50.1820">
    <property type="entry name" value="alpha/beta hydrolase"/>
    <property type="match status" value="1"/>
</dbReference>
<dbReference type="PANTHER" id="PTHR34853">
    <property type="match status" value="1"/>
</dbReference>
<dbReference type="EMBL" id="AZHB01000116">
    <property type="protein sequence ID" value="OAA35900.1"/>
    <property type="molecule type" value="Genomic_DNA"/>
</dbReference>
<dbReference type="InterPro" id="IPR005152">
    <property type="entry name" value="Lipase_secreted"/>
</dbReference>
<dbReference type="Proteomes" id="UP000076744">
    <property type="component" value="Unassembled WGS sequence"/>
</dbReference>
<dbReference type="RefSeq" id="XP_018699239.1">
    <property type="nucleotide sequence ID" value="XM_018853574.1"/>
</dbReference>
<organism evidence="3 4">
    <name type="scientific">Cordyceps fumosorosea (strain ARSEF 2679)</name>
    <name type="common">Isaria fumosorosea</name>
    <dbReference type="NCBI Taxonomy" id="1081104"/>
    <lineage>
        <taxon>Eukaryota</taxon>
        <taxon>Fungi</taxon>
        <taxon>Dikarya</taxon>
        <taxon>Ascomycota</taxon>
        <taxon>Pezizomycotina</taxon>
        <taxon>Sordariomycetes</taxon>
        <taxon>Hypocreomycetidae</taxon>
        <taxon>Hypocreales</taxon>
        <taxon>Cordycipitaceae</taxon>
        <taxon>Cordyceps</taxon>
    </lineage>
</organism>
<dbReference type="InterPro" id="IPR029058">
    <property type="entry name" value="AB_hydrolase_fold"/>
</dbReference>
<dbReference type="Gene3D" id="1.10.260.130">
    <property type="match status" value="1"/>
</dbReference>
<feature type="signal peptide" evidence="2">
    <location>
        <begin position="1"/>
        <end position="16"/>
    </location>
</feature>
<evidence type="ECO:0000313" key="4">
    <source>
        <dbReference type="Proteomes" id="UP000076744"/>
    </source>
</evidence>
<dbReference type="SUPFAM" id="SSF53474">
    <property type="entry name" value="alpha/beta-Hydrolases"/>
    <property type="match status" value="1"/>
</dbReference>
<dbReference type="GO" id="GO:0016042">
    <property type="term" value="P:lipid catabolic process"/>
    <property type="evidence" value="ECO:0007669"/>
    <property type="project" value="UniProtKB-UniRule"/>
</dbReference>
<accession>A0A166XK22</accession>
<dbReference type="AlphaFoldDB" id="A0A166XK22"/>
<name>A0A166XK22_CORFA</name>